<dbReference type="SUPFAM" id="SSF47954">
    <property type="entry name" value="Cyclin-like"/>
    <property type="match status" value="1"/>
</dbReference>
<feature type="compositionally biased region" description="Polar residues" evidence="1">
    <location>
        <begin position="294"/>
        <end position="314"/>
    </location>
</feature>
<feature type="compositionally biased region" description="Basic residues" evidence="1">
    <location>
        <begin position="315"/>
        <end position="325"/>
    </location>
</feature>
<dbReference type="GO" id="GO:0019901">
    <property type="term" value="F:protein kinase binding"/>
    <property type="evidence" value="ECO:0007669"/>
    <property type="project" value="InterPro"/>
</dbReference>
<feature type="region of interest" description="Disordered" evidence="1">
    <location>
        <begin position="16"/>
        <end position="71"/>
    </location>
</feature>
<feature type="compositionally biased region" description="Low complexity" evidence="1">
    <location>
        <begin position="277"/>
        <end position="288"/>
    </location>
</feature>
<feature type="compositionally biased region" description="Polar residues" evidence="1">
    <location>
        <begin position="20"/>
        <end position="29"/>
    </location>
</feature>
<gene>
    <name evidence="2" type="ORF">CYCCA115_LOCUS8274</name>
</gene>
<dbReference type="InterPro" id="IPR013922">
    <property type="entry name" value="Cyclin_PHO80-like"/>
</dbReference>
<dbReference type="PANTHER" id="PTHR14248">
    <property type="entry name" value="CYCLIN Y, ISOFORM A"/>
    <property type="match status" value="1"/>
</dbReference>
<feature type="region of interest" description="Disordered" evidence="1">
    <location>
        <begin position="233"/>
        <end position="327"/>
    </location>
</feature>
<feature type="compositionally biased region" description="Polar residues" evidence="1">
    <location>
        <begin position="49"/>
        <end position="71"/>
    </location>
</feature>
<evidence type="ECO:0000313" key="3">
    <source>
        <dbReference type="Proteomes" id="UP001295423"/>
    </source>
</evidence>
<dbReference type="EMBL" id="CAKOGP040001112">
    <property type="protein sequence ID" value="CAJ1943094.1"/>
    <property type="molecule type" value="Genomic_DNA"/>
</dbReference>
<accession>A0AAD2FLV4</accession>
<evidence type="ECO:0000256" key="1">
    <source>
        <dbReference type="SAM" id="MobiDB-lite"/>
    </source>
</evidence>
<dbReference type="Pfam" id="PF08613">
    <property type="entry name" value="Cyclin"/>
    <property type="match status" value="1"/>
</dbReference>
<evidence type="ECO:0000313" key="2">
    <source>
        <dbReference type="EMBL" id="CAJ1943094.1"/>
    </source>
</evidence>
<name>A0AAD2FLV4_9STRA</name>
<sequence length="624" mass="69251">MTTLVQVLTSKASVEKNLKMPTSISDQKPSSSLKSHDSGDSATYHHQSEISSQMAQHGNDSHTTSNSTKNISQLSESIQRLDDLLIEETGELIQAAAPQTILNRDSIGKDEWDNYEGGFPLEDDAVSYNIPHSAAPESLHMVLNGGSSFNSIEGSARSEIAESVTTVSLSSRGSTPSNSLPRPLLYSAIGSLENPNAASLGSYAKKLSRVDTTGLLPPASAIAPSAVASIANKSKRSSSSNGLKNGSSRQTSSGSNGGKRSNRGDGTLSNDSQWEKQNQAAQATGTNAVDSEGNAVNSLRNIVQAKSSLRSPQSQKKKKKEKKKRVSYDLKSKKQVEMFRPSCDAYTPRIEKKKIKYKAAENRTPVQTMATTMGTLQRPNFRDALRRVAMIIHQHIVKIERRFESNDARLGSRALFTSAMKDAFSEETFCTPKYKCTMVRIPMARPGMVFGLRKIKTKYMIPSEKEIYEFAHQLFKSVQLSSECSIVCLIYVERLMEAAKVPLMACTWRPIFMCGLLLASKVWQDLSSWNIEFSCVYPQYSLDAINKLEVNFLRNIKWDLYISSSLYAKYYFALRSLVEKVDFRQRYNRMVGRVDSVAQAEALKIQERSEAVKEEALSHLSRSM</sequence>
<dbReference type="InterPro" id="IPR036915">
    <property type="entry name" value="Cyclin-like_sf"/>
</dbReference>
<dbReference type="AlphaFoldDB" id="A0AAD2FLV4"/>
<feature type="compositionally biased region" description="Low complexity" evidence="1">
    <location>
        <begin position="233"/>
        <end position="254"/>
    </location>
</feature>
<keyword evidence="3" id="KW-1185">Reference proteome</keyword>
<dbReference type="Gene3D" id="1.10.472.10">
    <property type="entry name" value="Cyclin-like"/>
    <property type="match status" value="1"/>
</dbReference>
<comment type="caution">
    <text evidence="2">The sequence shown here is derived from an EMBL/GenBank/DDBJ whole genome shotgun (WGS) entry which is preliminary data.</text>
</comment>
<reference evidence="2" key="1">
    <citation type="submission" date="2023-08" db="EMBL/GenBank/DDBJ databases">
        <authorList>
            <person name="Audoor S."/>
            <person name="Bilcke G."/>
        </authorList>
    </citation>
    <scope>NUCLEOTIDE SEQUENCE</scope>
</reference>
<feature type="compositionally biased region" description="Polar residues" evidence="1">
    <location>
        <begin position="267"/>
        <end position="276"/>
    </location>
</feature>
<organism evidence="2 3">
    <name type="scientific">Cylindrotheca closterium</name>
    <dbReference type="NCBI Taxonomy" id="2856"/>
    <lineage>
        <taxon>Eukaryota</taxon>
        <taxon>Sar</taxon>
        <taxon>Stramenopiles</taxon>
        <taxon>Ochrophyta</taxon>
        <taxon>Bacillariophyta</taxon>
        <taxon>Bacillariophyceae</taxon>
        <taxon>Bacillariophycidae</taxon>
        <taxon>Bacillariales</taxon>
        <taxon>Bacillariaceae</taxon>
        <taxon>Cylindrotheca</taxon>
    </lineage>
</organism>
<proteinExistence type="predicted"/>
<dbReference type="CDD" id="cd20540">
    <property type="entry name" value="CYCLIN_CCNY_like"/>
    <property type="match status" value="1"/>
</dbReference>
<evidence type="ECO:0008006" key="4">
    <source>
        <dbReference type="Google" id="ProtNLM"/>
    </source>
</evidence>
<protein>
    <recommendedName>
        <fullName evidence="4">Cyclin N-terminal domain-containing protein</fullName>
    </recommendedName>
</protein>
<dbReference type="Proteomes" id="UP001295423">
    <property type="component" value="Unassembled WGS sequence"/>
</dbReference>